<dbReference type="PROSITE" id="PS50109">
    <property type="entry name" value="HIS_KIN"/>
    <property type="match status" value="1"/>
</dbReference>
<keyword evidence="6 10" id="KW-0418">Kinase</keyword>
<dbReference type="EC" id="2.7.13.3" evidence="2"/>
<reference evidence="10 11" key="2">
    <citation type="submission" date="2020-08" db="EMBL/GenBank/DDBJ databases">
        <title>Adhaeribacter dokdonensis sp. nov., isolated from the rhizosphere of Elymus tsukushiensis, a plant native to the Dokdo Islands, Republic of Korea.</title>
        <authorList>
            <person name="Ghim S.Y."/>
        </authorList>
    </citation>
    <scope>NUCLEOTIDE SEQUENCE [LARGE SCALE GENOMIC DNA]</scope>
    <source>
        <strain evidence="10 11">KUDC8001</strain>
    </source>
</reference>
<evidence type="ECO:0000256" key="1">
    <source>
        <dbReference type="ARBA" id="ARBA00000085"/>
    </source>
</evidence>
<dbReference type="Gene3D" id="3.30.565.10">
    <property type="entry name" value="Histidine kinase-like ATPase, C-terminal domain"/>
    <property type="match status" value="1"/>
</dbReference>
<dbReference type="Gene3D" id="1.10.287.130">
    <property type="match status" value="1"/>
</dbReference>
<dbReference type="SUPFAM" id="SSF55874">
    <property type="entry name" value="ATPase domain of HSP90 chaperone/DNA topoisomerase II/histidine kinase"/>
    <property type="match status" value="1"/>
</dbReference>
<dbReference type="InterPro" id="IPR003661">
    <property type="entry name" value="HisK_dim/P_dom"/>
</dbReference>
<keyword evidence="3" id="KW-0597">Phosphoprotein</keyword>
<sequence length="420" mass="49172">MKLLNYTTSYFAGILLLIITVWAGLFYYNMLDEIYDSMDDGLENQKLLVMQKASQNPQVLQQSNFDEGYYKIREISFEQAKHQRDLYLDTLMYMQNEEDFEPVRLLKTVFRQDNKYYEMRVITSMVEEDDLMEDLFFSLLWLYVGLIGSILILNNYLLKRTWQPFYYLLERLQQFKLENYKPLTLKKTPIDEFQLLNQTAEKLVQSNLEAYNSQKNFIQNASHELQTPLAISLNKLELLLESNNLTEDQLNQIAGVMQHLERLTRLNKSLLLLSKIENKQFEPEEKINLNQLLKKLIEDFAGQIEYKEITVNLEAMATCEQTLNPDLATILLLNLFKNATIHNYPGGFIHIQVNENSIVIENSGKAEALDNKQLFTRFSKINSSSSSNGLGLAIVKAIADVYHFRISYSYEQKHVWSIYF</sequence>
<dbReference type="SMART" id="SM00388">
    <property type="entry name" value="HisKA"/>
    <property type="match status" value="1"/>
</dbReference>
<dbReference type="GO" id="GO:0005886">
    <property type="term" value="C:plasma membrane"/>
    <property type="evidence" value="ECO:0007669"/>
    <property type="project" value="TreeGrafter"/>
</dbReference>
<dbReference type="Pfam" id="PF00512">
    <property type="entry name" value="HisKA"/>
    <property type="match status" value="1"/>
</dbReference>
<evidence type="ECO:0000313" key="10">
    <source>
        <dbReference type="EMBL" id="QMU29085.1"/>
    </source>
</evidence>
<keyword evidence="7 8" id="KW-1133">Transmembrane helix</keyword>
<evidence type="ECO:0000256" key="7">
    <source>
        <dbReference type="ARBA" id="ARBA00022989"/>
    </source>
</evidence>
<feature type="transmembrane region" description="Helical" evidence="8">
    <location>
        <begin position="7"/>
        <end position="28"/>
    </location>
</feature>
<keyword evidence="4" id="KW-0808">Transferase</keyword>
<feature type="domain" description="Histidine kinase" evidence="9">
    <location>
        <begin position="220"/>
        <end position="420"/>
    </location>
</feature>
<dbReference type="KEGG" id="add:HUW48_13995"/>
<organism evidence="10 11">
    <name type="scientific">Adhaeribacter radiodurans</name>
    <dbReference type="NCBI Taxonomy" id="2745197"/>
    <lineage>
        <taxon>Bacteria</taxon>
        <taxon>Pseudomonadati</taxon>
        <taxon>Bacteroidota</taxon>
        <taxon>Cytophagia</taxon>
        <taxon>Cytophagales</taxon>
        <taxon>Hymenobacteraceae</taxon>
        <taxon>Adhaeribacter</taxon>
    </lineage>
</organism>
<dbReference type="InterPro" id="IPR050428">
    <property type="entry name" value="TCS_sensor_his_kinase"/>
</dbReference>
<dbReference type="InterPro" id="IPR005467">
    <property type="entry name" value="His_kinase_dom"/>
</dbReference>
<comment type="catalytic activity">
    <reaction evidence="1">
        <text>ATP + protein L-histidine = ADP + protein N-phospho-L-histidine.</text>
        <dbReference type="EC" id="2.7.13.3"/>
    </reaction>
</comment>
<evidence type="ECO:0000256" key="5">
    <source>
        <dbReference type="ARBA" id="ARBA00022692"/>
    </source>
</evidence>
<reference evidence="10 11" key="1">
    <citation type="submission" date="2020-06" db="EMBL/GenBank/DDBJ databases">
        <authorList>
            <person name="Hwang Y.J."/>
        </authorList>
    </citation>
    <scope>NUCLEOTIDE SEQUENCE [LARGE SCALE GENOMIC DNA]</scope>
    <source>
        <strain evidence="10 11">KUDC8001</strain>
    </source>
</reference>
<dbReference type="PANTHER" id="PTHR45436">
    <property type="entry name" value="SENSOR HISTIDINE KINASE YKOH"/>
    <property type="match status" value="1"/>
</dbReference>
<dbReference type="SUPFAM" id="SSF47384">
    <property type="entry name" value="Homodimeric domain of signal transducing histidine kinase"/>
    <property type="match status" value="1"/>
</dbReference>
<evidence type="ECO:0000259" key="9">
    <source>
        <dbReference type="PROSITE" id="PS50109"/>
    </source>
</evidence>
<dbReference type="InterPro" id="IPR003594">
    <property type="entry name" value="HATPase_dom"/>
</dbReference>
<evidence type="ECO:0000256" key="3">
    <source>
        <dbReference type="ARBA" id="ARBA00022553"/>
    </source>
</evidence>
<accession>A0A7L7L998</accession>
<dbReference type="AlphaFoldDB" id="A0A7L7L998"/>
<proteinExistence type="predicted"/>
<name>A0A7L7L998_9BACT</name>
<dbReference type="RefSeq" id="WP_182411544.1">
    <property type="nucleotide sequence ID" value="NZ_CP055153.1"/>
</dbReference>
<gene>
    <name evidence="10" type="ORF">HUW48_13995</name>
</gene>
<keyword evidence="8" id="KW-0472">Membrane</keyword>
<protein>
    <recommendedName>
        <fullName evidence="2">histidine kinase</fullName>
        <ecNumber evidence="2">2.7.13.3</ecNumber>
    </recommendedName>
</protein>
<evidence type="ECO:0000313" key="11">
    <source>
        <dbReference type="Proteomes" id="UP000514509"/>
    </source>
</evidence>
<evidence type="ECO:0000256" key="4">
    <source>
        <dbReference type="ARBA" id="ARBA00022679"/>
    </source>
</evidence>
<keyword evidence="11" id="KW-1185">Reference proteome</keyword>
<dbReference type="InterPro" id="IPR036097">
    <property type="entry name" value="HisK_dim/P_sf"/>
</dbReference>
<dbReference type="Proteomes" id="UP000514509">
    <property type="component" value="Chromosome"/>
</dbReference>
<dbReference type="EMBL" id="CP055153">
    <property type="protein sequence ID" value="QMU29085.1"/>
    <property type="molecule type" value="Genomic_DNA"/>
</dbReference>
<evidence type="ECO:0000256" key="6">
    <source>
        <dbReference type="ARBA" id="ARBA00022777"/>
    </source>
</evidence>
<dbReference type="InterPro" id="IPR036890">
    <property type="entry name" value="HATPase_C_sf"/>
</dbReference>
<dbReference type="GO" id="GO:0000155">
    <property type="term" value="F:phosphorelay sensor kinase activity"/>
    <property type="evidence" value="ECO:0007669"/>
    <property type="project" value="InterPro"/>
</dbReference>
<dbReference type="PANTHER" id="PTHR45436:SF5">
    <property type="entry name" value="SENSOR HISTIDINE KINASE TRCS"/>
    <property type="match status" value="1"/>
</dbReference>
<keyword evidence="5 8" id="KW-0812">Transmembrane</keyword>
<dbReference type="Pfam" id="PF02518">
    <property type="entry name" value="HATPase_c"/>
    <property type="match status" value="1"/>
</dbReference>
<evidence type="ECO:0000256" key="2">
    <source>
        <dbReference type="ARBA" id="ARBA00012438"/>
    </source>
</evidence>
<feature type="transmembrane region" description="Helical" evidence="8">
    <location>
        <begin position="135"/>
        <end position="158"/>
    </location>
</feature>
<evidence type="ECO:0000256" key="8">
    <source>
        <dbReference type="SAM" id="Phobius"/>
    </source>
</evidence>